<feature type="compositionally biased region" description="Low complexity" evidence="1">
    <location>
        <begin position="16"/>
        <end position="30"/>
    </location>
</feature>
<feature type="compositionally biased region" description="Low complexity" evidence="1">
    <location>
        <begin position="122"/>
        <end position="134"/>
    </location>
</feature>
<dbReference type="AlphaFoldDB" id="A0A1X6P200"/>
<accession>A0A1X6P200</accession>
<protein>
    <submittedName>
        <fullName evidence="2">Uncharacterized protein</fullName>
    </submittedName>
</protein>
<reference evidence="2 3" key="1">
    <citation type="submission" date="2017-03" db="EMBL/GenBank/DDBJ databases">
        <title>WGS assembly of Porphyra umbilicalis.</title>
        <authorList>
            <person name="Brawley S.H."/>
            <person name="Blouin N.A."/>
            <person name="Ficko-Blean E."/>
            <person name="Wheeler G.L."/>
            <person name="Lohr M."/>
            <person name="Goodson H.V."/>
            <person name="Jenkins J.W."/>
            <person name="Blaby-Haas C.E."/>
            <person name="Helliwell K.E."/>
            <person name="Chan C."/>
            <person name="Marriage T."/>
            <person name="Bhattacharya D."/>
            <person name="Klein A.S."/>
            <person name="Badis Y."/>
            <person name="Brodie J."/>
            <person name="Cao Y."/>
            <person name="Collen J."/>
            <person name="Dittami S.M."/>
            <person name="Gachon C.M."/>
            <person name="Green B.R."/>
            <person name="Karpowicz S."/>
            <person name="Kim J.W."/>
            <person name="Kudahl U."/>
            <person name="Lin S."/>
            <person name="Michel G."/>
            <person name="Mittag M."/>
            <person name="Olson B.J."/>
            <person name="Pangilinan J."/>
            <person name="Peng Y."/>
            <person name="Qiu H."/>
            <person name="Shu S."/>
            <person name="Singer J.T."/>
            <person name="Smith A.G."/>
            <person name="Sprecher B.N."/>
            <person name="Wagner V."/>
            <person name="Wang W."/>
            <person name="Wang Z.-Y."/>
            <person name="Yan J."/>
            <person name="Yarish C."/>
            <person name="Zoeuner-Riek S."/>
            <person name="Zhuang Y."/>
            <person name="Zou Y."/>
            <person name="Lindquist E.A."/>
            <person name="Grimwood J."/>
            <person name="Barry K."/>
            <person name="Rokhsar D.S."/>
            <person name="Schmutz J."/>
            <person name="Stiller J.W."/>
            <person name="Grossman A.R."/>
            <person name="Prochnik S.E."/>
        </authorList>
    </citation>
    <scope>NUCLEOTIDE SEQUENCE [LARGE SCALE GENOMIC DNA]</scope>
    <source>
        <strain evidence="2">4086291</strain>
    </source>
</reference>
<organism evidence="2 3">
    <name type="scientific">Porphyra umbilicalis</name>
    <name type="common">Purple laver</name>
    <name type="synonym">Red alga</name>
    <dbReference type="NCBI Taxonomy" id="2786"/>
    <lineage>
        <taxon>Eukaryota</taxon>
        <taxon>Rhodophyta</taxon>
        <taxon>Bangiophyceae</taxon>
        <taxon>Bangiales</taxon>
        <taxon>Bangiaceae</taxon>
        <taxon>Porphyra</taxon>
    </lineage>
</organism>
<evidence type="ECO:0000256" key="1">
    <source>
        <dbReference type="SAM" id="MobiDB-lite"/>
    </source>
</evidence>
<feature type="compositionally biased region" description="Basic and acidic residues" evidence="1">
    <location>
        <begin position="1"/>
        <end position="14"/>
    </location>
</feature>
<keyword evidence="3" id="KW-1185">Reference proteome</keyword>
<dbReference type="Proteomes" id="UP000218209">
    <property type="component" value="Unassembled WGS sequence"/>
</dbReference>
<feature type="region of interest" description="Disordered" evidence="1">
    <location>
        <begin position="81"/>
        <end position="134"/>
    </location>
</feature>
<name>A0A1X6P200_PORUM</name>
<dbReference type="EMBL" id="KV918931">
    <property type="protein sequence ID" value="OSX74760.1"/>
    <property type="molecule type" value="Genomic_DNA"/>
</dbReference>
<evidence type="ECO:0000313" key="3">
    <source>
        <dbReference type="Proteomes" id="UP000218209"/>
    </source>
</evidence>
<feature type="region of interest" description="Disordered" evidence="1">
    <location>
        <begin position="1"/>
        <end position="33"/>
    </location>
</feature>
<sequence>MGRRRDADDAHGGRGSEASANAPPAAAGEEGLTREFSTLRRELEAVSKALVRTPEDERRLARKGVITERLRVLSVEMSSVGMKGHHDARSPASDVDAVVGRASSDSDDENRCADLPRRPRVARAATTRAYESSD</sequence>
<evidence type="ECO:0000313" key="2">
    <source>
        <dbReference type="EMBL" id="OSX74760.1"/>
    </source>
</evidence>
<gene>
    <name evidence="2" type="ORF">BU14_0268s0001</name>
</gene>
<feature type="non-terminal residue" evidence="2">
    <location>
        <position position="134"/>
    </location>
</feature>
<proteinExistence type="predicted"/>